<gene>
    <name evidence="1" type="ORF">SCF082_LOCUS314</name>
    <name evidence="2" type="ORF">SCF082_LOCUS53006</name>
</gene>
<reference evidence="2 3" key="1">
    <citation type="submission" date="2024-02" db="EMBL/GenBank/DDBJ databases">
        <authorList>
            <person name="Chen Y."/>
            <person name="Shah S."/>
            <person name="Dougan E. K."/>
            <person name="Thang M."/>
            <person name="Chan C."/>
        </authorList>
    </citation>
    <scope>NUCLEOTIDE SEQUENCE [LARGE SCALE GENOMIC DNA]</scope>
</reference>
<comment type="caution">
    <text evidence="2">The sequence shown here is derived from an EMBL/GenBank/DDBJ whole genome shotgun (WGS) entry which is preliminary data.</text>
</comment>
<protein>
    <submittedName>
        <fullName evidence="2">Uncharacterized protein</fullName>
    </submittedName>
</protein>
<keyword evidence="3" id="KW-1185">Reference proteome</keyword>
<dbReference type="EMBL" id="CAXAMM010000092">
    <property type="protein sequence ID" value="CAK8985865.1"/>
    <property type="molecule type" value="Genomic_DNA"/>
</dbReference>
<dbReference type="EMBL" id="CAXAMM010044362">
    <property type="protein sequence ID" value="CAK9114395.1"/>
    <property type="molecule type" value="Genomic_DNA"/>
</dbReference>
<accession>A0ABP0SQ33</accession>
<evidence type="ECO:0000313" key="3">
    <source>
        <dbReference type="Proteomes" id="UP001642464"/>
    </source>
</evidence>
<proteinExistence type="predicted"/>
<name>A0ABP0SQ33_9DINO</name>
<dbReference type="Proteomes" id="UP001642464">
    <property type="component" value="Unassembled WGS sequence"/>
</dbReference>
<organism evidence="2 3">
    <name type="scientific">Durusdinium trenchii</name>
    <dbReference type="NCBI Taxonomy" id="1381693"/>
    <lineage>
        <taxon>Eukaryota</taxon>
        <taxon>Sar</taxon>
        <taxon>Alveolata</taxon>
        <taxon>Dinophyceae</taxon>
        <taxon>Suessiales</taxon>
        <taxon>Symbiodiniaceae</taxon>
        <taxon>Durusdinium</taxon>
    </lineage>
</organism>
<evidence type="ECO:0000313" key="2">
    <source>
        <dbReference type="EMBL" id="CAK9114395.1"/>
    </source>
</evidence>
<evidence type="ECO:0000313" key="1">
    <source>
        <dbReference type="EMBL" id="CAK8985865.1"/>
    </source>
</evidence>
<sequence length="129" mass="14637">MRPVHEIHRTTCPFAVSRRLHAAAGCVAQGSSLKLSQLDQVLERLQHQAELRLMAVTGCPSTLETLTWQALEDPGTWEVQAQQLAQKLWHSWSVKMALKGLKKTLASLQEMLLDETGKQDARARRRRDR</sequence>